<dbReference type="PROSITE" id="PS50003">
    <property type="entry name" value="PH_DOMAIN"/>
    <property type="match status" value="1"/>
</dbReference>
<evidence type="ECO:0000256" key="3">
    <source>
        <dbReference type="PROSITE-ProRule" id="PRU00023"/>
    </source>
</evidence>
<feature type="region of interest" description="Disordered" evidence="5">
    <location>
        <begin position="1294"/>
        <end position="1319"/>
    </location>
</feature>
<evidence type="ECO:0000256" key="5">
    <source>
        <dbReference type="SAM" id="MobiDB-lite"/>
    </source>
</evidence>
<feature type="compositionally biased region" description="Acidic residues" evidence="5">
    <location>
        <begin position="1453"/>
        <end position="1464"/>
    </location>
</feature>
<feature type="coiled-coil region" evidence="4">
    <location>
        <begin position="216"/>
        <end position="248"/>
    </location>
</feature>
<feature type="region of interest" description="Disordered" evidence="5">
    <location>
        <begin position="1445"/>
        <end position="1513"/>
    </location>
</feature>
<feature type="compositionally biased region" description="Basic and acidic residues" evidence="5">
    <location>
        <begin position="343"/>
        <end position="368"/>
    </location>
</feature>
<comment type="caution">
    <text evidence="7">The sequence shown here is derived from an EMBL/GenBank/DDBJ whole genome shotgun (WGS) entry which is preliminary data.</text>
</comment>
<dbReference type="Gene3D" id="2.30.29.30">
    <property type="entry name" value="Pleckstrin-homology domain (PH domain)/Phosphotyrosine-binding domain (PTB)"/>
    <property type="match status" value="1"/>
</dbReference>
<dbReference type="PANTHER" id="PTHR36100">
    <property type="entry name" value="BUD SITE SELECTION PROTEIN 4"/>
    <property type="match status" value="1"/>
</dbReference>
<evidence type="ECO:0000259" key="6">
    <source>
        <dbReference type="PROSITE" id="PS50003"/>
    </source>
</evidence>
<evidence type="ECO:0000256" key="2">
    <source>
        <dbReference type="ARBA" id="ARBA00023306"/>
    </source>
</evidence>
<dbReference type="InterPro" id="IPR011993">
    <property type="entry name" value="PH-like_dom_sf"/>
</dbReference>
<feature type="region of interest" description="Disordered" evidence="5">
    <location>
        <begin position="635"/>
        <end position="671"/>
    </location>
</feature>
<keyword evidence="8" id="KW-1185">Reference proteome</keyword>
<feature type="region of interest" description="Disordered" evidence="5">
    <location>
        <begin position="343"/>
        <end position="387"/>
    </location>
</feature>
<evidence type="ECO:0000256" key="4">
    <source>
        <dbReference type="SAM" id="Coils"/>
    </source>
</evidence>
<sequence>MTEPVDETLILDWTTAIEALDFHSVQELLDLQPNLLWTPLSPSSHLETDFKHFVDRLQEFKLLGTSIRPLYALHHILFDYGIEGDEWAEDRNELIDFILKKSTKAELDTCLWGQEQNTIMHLAYFLNRQELIQMFLDKGLDANKPNQLGHLPMDNDQPKLLINREKKDSSTSNKPSATSDRFRRLRELAESPNNVKNKANKERQNSTRRYFRPGHLEERKRRVLSEEEEAELKEKERLKRQKEVAQLAQRSAVKNNPLFRKFEGQEVPPRQKEQVQLKVAETTNNTSVKDKSKFLNAADQVKRSSRVINILKDRSVVSTSVFRQQASDTLPKKVPSLRTLKAAKEAANKKKPETEVNEKEESPSKEEETSTLVSPLVPSISSTSLQSTPEEEIIIQLVDENDEIKEPNIIMPDELIPETELDHGTNDIPIIEVNNEAQVDSPLAEKQEKKQKPFNPTDSNKLILASGKKISIMRKNGKVKKIINVHENLNEEEKVEIYSTGKRFQVWRKDELIVESSDEEEDYHADHSKRKGSEDIMDKQIPSPLVSTKENAQTQKLKTTVDSNDHFERKAIAMHDKSATEDNISDHLEKKTIISQEEAKNTFRTERIQRFEIDNSNSNNDIEAMKAYIKSTASSRLKFSENEDSADESDRENNQSDSNNVQLNKSQNSLQAKSKIVKNTEKAKEDSSSIYKIKTISNEDIKSGLDFSSNNNIHHINEENSASIVSGEGFYDNSSESNTNMKENDYYKHAVDKRSSYTETTDNFKDTEKTDILHTDANSCFNNSKINSSSHSLYSIPATDSNSVLPSSLDIEDAYRPSDSVNKPIDLTQPPILTSERNKKVSSDINSSQIKQSTSETNERKEIVVSELNTVKDSSINSDSSKLPTDKKIDDVIHYSHESTYHGETITVSAFEEAEEYRNVARSLDSQHNLESKNQQNQVRNIAATYSHTNNEDKNQQNSQAKSVATAFAFSNVSEKVKDLHTNANDISFASSDNVNSEEAKKQLNVIQNIVSSDSSSRETKNQEEETVKVVSISTGIDERIKGQENVINNSPFTTSHISEVASPDIMTDAPVNHNAPPAAATIAMATANTVGEIQDKSEIRLSIADSVTDAYSNQAATRENYNTATPIIQEASKGKYDQTFLNQPHKDRSVASFEEDESDDDYNEYYNQGVAYNDKAFNSRAAGGQKAKVEMINITPNFLTAESVANHQTSSYGEYKSTVHVSNISAVQGAIYTEHDIQSNTIIQPVKDKMSVKSIDLEDNKTGPDTMSIAYTNNSKTLNKPTFIDTNSNEAYVSEDEEDVGSTPTKANPYGKKGSGDDWNKSYDQLMQEAHNIKFDDDNDDEEFQQVLKKNKQDPRYSFSSDKDESATLQTLSLESEARMLTLADAQKDEKHIVPDFLSKPYASGKEFATVSEKRKSGSQRNHWSIGINLVEKAPVRQSIGVASEAGSEQWFDPESDWVEEKDDSSRSSMTSGSFKNSSTTENTTIDDDEPGSATRETKQPTREEQEDPDLDYYSTALYTKKAKSFTSSNMEAEGEILIFMQQDEQDNIQTKLEQNNNTTITIVYKEKVEKEGESEAVEVAATTTTQQPRIEDISHYMNALPKTQDSLGKPDIRQSVQAASEKVNIPNAHEMTEHTLCTEEIKQTKYGKIYIGVSGAHDVLLPLPKEITYARCVISDGEYEYMSRYEMLGEQILMDYECVVDAKPGMIITVSLHVRPDYHVKPRTGWTKWFTSIRKQKEHLSGYVHPEDGAIGQTKFAVDHMVPACYKKTYAANFDCFNSWYTRSSKERARREQFGDEEDFLKIVGKLNIEMLYLPVSSPNVQVPKSLRECDLTLKIRQWHDTCWQSGHLSTRTQGQKIWQRHYYKLIGSQLIGYTSEEEGREVWSHYNIADVIRLSAAADKVIVTLVEQDTKEDKVFGSESIVEENLKGFFRLSFPDFHLDCVSDTVHESEEWVKTLKSMIGRVPLRLPFTDYY</sequence>
<keyword evidence="4" id="KW-0175">Coiled coil</keyword>
<gene>
    <name evidence="7" type="ORF">G6F64_004251</name>
</gene>
<evidence type="ECO:0000313" key="7">
    <source>
        <dbReference type="EMBL" id="KAG1310858.1"/>
    </source>
</evidence>
<feature type="region of interest" description="Disordered" evidence="5">
    <location>
        <begin position="815"/>
        <end position="861"/>
    </location>
</feature>
<proteinExistence type="predicted"/>
<feature type="region of interest" description="Disordered" evidence="5">
    <location>
        <begin position="187"/>
        <end position="214"/>
    </location>
</feature>
<dbReference type="InterPro" id="IPR002110">
    <property type="entry name" value="Ankyrin_rpt"/>
</dbReference>
<dbReference type="EMBL" id="JAANQT010000456">
    <property type="protein sequence ID" value="KAG1310858.1"/>
    <property type="molecule type" value="Genomic_DNA"/>
</dbReference>
<accession>A0A9P6XCU0</accession>
<keyword evidence="2" id="KW-0131">Cell cycle</keyword>
<dbReference type="InterPro" id="IPR001849">
    <property type="entry name" value="PH_domain"/>
</dbReference>
<dbReference type="PANTHER" id="PTHR36100:SF1">
    <property type="entry name" value="BUD SITE SELECTION PROTEIN 4"/>
    <property type="match status" value="1"/>
</dbReference>
<feature type="compositionally biased region" description="Polar residues" evidence="5">
    <location>
        <begin position="843"/>
        <end position="856"/>
    </location>
</feature>
<feature type="region of interest" description="Disordered" evidence="5">
    <location>
        <begin position="516"/>
        <end position="538"/>
    </location>
</feature>
<name>A0A9P6XCU0_RHIOR</name>
<keyword evidence="1" id="KW-0132">Cell division</keyword>
<organism evidence="7 8">
    <name type="scientific">Rhizopus oryzae</name>
    <name type="common">Mucormycosis agent</name>
    <name type="synonym">Rhizopus arrhizus var. delemar</name>
    <dbReference type="NCBI Taxonomy" id="64495"/>
    <lineage>
        <taxon>Eukaryota</taxon>
        <taxon>Fungi</taxon>
        <taxon>Fungi incertae sedis</taxon>
        <taxon>Mucoromycota</taxon>
        <taxon>Mucoromycotina</taxon>
        <taxon>Mucoromycetes</taxon>
        <taxon>Mucorales</taxon>
        <taxon>Mucorineae</taxon>
        <taxon>Rhizopodaceae</taxon>
        <taxon>Rhizopus</taxon>
    </lineage>
</organism>
<dbReference type="GO" id="GO:0005525">
    <property type="term" value="F:GTP binding"/>
    <property type="evidence" value="ECO:0007669"/>
    <property type="project" value="TreeGrafter"/>
</dbReference>
<reference evidence="7" key="1">
    <citation type="journal article" date="2020" name="Microb. Genom.">
        <title>Genetic diversity of clinical and environmental Mucorales isolates obtained from an investigation of mucormycosis cases among solid organ transplant recipients.</title>
        <authorList>
            <person name="Nguyen M.H."/>
            <person name="Kaul D."/>
            <person name="Muto C."/>
            <person name="Cheng S.J."/>
            <person name="Richter R.A."/>
            <person name="Bruno V.M."/>
            <person name="Liu G."/>
            <person name="Beyhan S."/>
            <person name="Sundermann A.J."/>
            <person name="Mounaud S."/>
            <person name="Pasculle A.W."/>
            <person name="Nierman W.C."/>
            <person name="Driscoll E."/>
            <person name="Cumbie R."/>
            <person name="Clancy C.J."/>
            <person name="Dupont C.L."/>
        </authorList>
    </citation>
    <scope>NUCLEOTIDE SEQUENCE</scope>
    <source>
        <strain evidence="7">GL11</strain>
    </source>
</reference>
<dbReference type="SUPFAM" id="SSF50729">
    <property type="entry name" value="PH domain-like"/>
    <property type="match status" value="1"/>
</dbReference>
<dbReference type="PROSITE" id="PS50088">
    <property type="entry name" value="ANK_REPEAT"/>
    <property type="match status" value="1"/>
</dbReference>
<feature type="repeat" description="ANK" evidence="3">
    <location>
        <begin position="115"/>
        <end position="147"/>
    </location>
</feature>
<dbReference type="Proteomes" id="UP000716291">
    <property type="component" value="Unassembled WGS sequence"/>
</dbReference>
<evidence type="ECO:0000256" key="1">
    <source>
        <dbReference type="ARBA" id="ARBA00022618"/>
    </source>
</evidence>
<keyword evidence="3" id="KW-0040">ANK repeat</keyword>
<evidence type="ECO:0000313" key="8">
    <source>
        <dbReference type="Proteomes" id="UP000716291"/>
    </source>
</evidence>
<feature type="domain" description="PH" evidence="6">
    <location>
        <begin position="1844"/>
        <end position="1964"/>
    </location>
</feature>
<feature type="compositionally biased region" description="Polar residues" evidence="5">
    <location>
        <begin position="1476"/>
        <end position="1485"/>
    </location>
</feature>
<protein>
    <recommendedName>
        <fullName evidence="6">PH domain-containing protein</fullName>
    </recommendedName>
</protein>
<dbReference type="GO" id="GO:0051301">
    <property type="term" value="P:cell division"/>
    <property type="evidence" value="ECO:0007669"/>
    <property type="project" value="UniProtKB-KW"/>
</dbReference>
<feature type="compositionally biased region" description="Polar residues" evidence="5">
    <location>
        <begin position="655"/>
        <end position="671"/>
    </location>
</feature>
<dbReference type="InterPro" id="IPR052007">
    <property type="entry name" value="Bud4"/>
</dbReference>